<accession>A0AAW9QFI2</accession>
<name>A0AAW9QFI2_9CHRO</name>
<dbReference type="PANTHER" id="PTHR45947:SF3">
    <property type="entry name" value="SULFOQUINOVOSYL TRANSFERASE SQD2"/>
    <property type="match status" value="1"/>
</dbReference>
<comment type="caution">
    <text evidence="2">The sequence shown here is derived from an EMBL/GenBank/DDBJ whole genome shotgun (WGS) entry which is preliminary data.</text>
</comment>
<dbReference type="AlphaFoldDB" id="A0AAW9QFI2"/>
<feature type="domain" description="Glycosyl transferase family 1" evidence="1">
    <location>
        <begin position="188"/>
        <end position="332"/>
    </location>
</feature>
<proteinExistence type="predicted"/>
<gene>
    <name evidence="2" type="ORF">V0288_01950</name>
</gene>
<reference evidence="2 3" key="1">
    <citation type="submission" date="2024-01" db="EMBL/GenBank/DDBJ databases">
        <title>Genomic insights into the taxonomy and metabolism of the cyanobacterium Pannus brasiliensis CCIBt3594.</title>
        <authorList>
            <person name="Machado M."/>
            <person name="Botero N.B."/>
            <person name="Andreote A.P.D."/>
            <person name="Feitosa A.M.T."/>
            <person name="Popin R."/>
            <person name="Sivonen K."/>
            <person name="Fiore M.F."/>
        </authorList>
    </citation>
    <scope>NUCLEOTIDE SEQUENCE [LARGE SCALE GENOMIC DNA]</scope>
    <source>
        <strain evidence="2 3">CCIBt3594</strain>
    </source>
</reference>
<dbReference type="RefSeq" id="WP_332863317.1">
    <property type="nucleotide sequence ID" value="NZ_JBAFSM010000002.1"/>
</dbReference>
<dbReference type="PANTHER" id="PTHR45947">
    <property type="entry name" value="SULFOQUINOVOSYL TRANSFERASE SQD2"/>
    <property type="match status" value="1"/>
</dbReference>
<dbReference type="EMBL" id="JBAFSM010000002">
    <property type="protein sequence ID" value="MEG3435868.1"/>
    <property type="molecule type" value="Genomic_DNA"/>
</dbReference>
<dbReference type="InterPro" id="IPR001296">
    <property type="entry name" value="Glyco_trans_1"/>
</dbReference>
<dbReference type="SUPFAM" id="SSF53756">
    <property type="entry name" value="UDP-Glycosyltransferase/glycogen phosphorylase"/>
    <property type="match status" value="1"/>
</dbReference>
<keyword evidence="3" id="KW-1185">Reference proteome</keyword>
<evidence type="ECO:0000313" key="2">
    <source>
        <dbReference type="EMBL" id="MEG3435868.1"/>
    </source>
</evidence>
<dbReference type="InterPro" id="IPR050194">
    <property type="entry name" value="Glycosyltransferase_grp1"/>
</dbReference>
<dbReference type="Pfam" id="PF00534">
    <property type="entry name" value="Glycos_transf_1"/>
    <property type="match status" value="1"/>
</dbReference>
<sequence length="354" mass="39275">MIDKVLFLSTPVGPLGSGSGGGVELTLYNLARALEERGIQVTTIAPENSVLDGLPLETVPGTPQVSAQNTGREAPIELPPDSVLANMWERARQIQRDHDLIVNFAYDWLPLYLTPFFERPVAHLIGMASLAEAIDRALQDIHARFPRSIAFHTVAQAETFPLPAPYRCLGNGIDLSRYRFRENPSAALAWVGRIAPEKALEDAIEACDRAGVPLRVFGYIPDRAYWEKLLTKYPNANLDYRGFLPTDRLQAELGDCRGLVMTPRWVEAFGNVAIEALACGVPVISYRRGGPAEIIEDGKTGFLVEPDSIGGLVRAIDSLDRIARRDCRERAEREYSREAFGDRVLDWFTEILDA</sequence>
<dbReference type="GO" id="GO:0016757">
    <property type="term" value="F:glycosyltransferase activity"/>
    <property type="evidence" value="ECO:0007669"/>
    <property type="project" value="InterPro"/>
</dbReference>
<organism evidence="2 3">
    <name type="scientific">Pannus brasiliensis CCIBt3594</name>
    <dbReference type="NCBI Taxonomy" id="1427578"/>
    <lineage>
        <taxon>Bacteria</taxon>
        <taxon>Bacillati</taxon>
        <taxon>Cyanobacteriota</taxon>
        <taxon>Cyanophyceae</taxon>
        <taxon>Oscillatoriophycideae</taxon>
        <taxon>Chroococcales</taxon>
        <taxon>Microcystaceae</taxon>
        <taxon>Pannus</taxon>
    </lineage>
</organism>
<dbReference type="CDD" id="cd03802">
    <property type="entry name" value="GT4_AviGT4-like"/>
    <property type="match status" value="1"/>
</dbReference>
<protein>
    <submittedName>
        <fullName evidence="2">Glycosyltransferase family 4 protein</fullName>
    </submittedName>
</protein>
<evidence type="ECO:0000313" key="3">
    <source>
        <dbReference type="Proteomes" id="UP001328733"/>
    </source>
</evidence>
<dbReference type="Proteomes" id="UP001328733">
    <property type="component" value="Unassembled WGS sequence"/>
</dbReference>
<evidence type="ECO:0000259" key="1">
    <source>
        <dbReference type="Pfam" id="PF00534"/>
    </source>
</evidence>
<dbReference type="Gene3D" id="3.40.50.2000">
    <property type="entry name" value="Glycogen Phosphorylase B"/>
    <property type="match status" value="2"/>
</dbReference>